<dbReference type="Pfam" id="PF03706">
    <property type="entry name" value="LPG_synthase_TM"/>
    <property type="match status" value="1"/>
</dbReference>
<reference evidence="9" key="1">
    <citation type="journal article" date="2019" name="Int. J. Syst. Evol. Microbiol.">
        <title>The Global Catalogue of Microorganisms (GCM) 10K type strain sequencing project: providing services to taxonomists for standard genome sequencing and annotation.</title>
        <authorList>
            <consortium name="The Broad Institute Genomics Platform"/>
            <consortium name="The Broad Institute Genome Sequencing Center for Infectious Disease"/>
            <person name="Wu L."/>
            <person name="Ma J."/>
        </authorList>
    </citation>
    <scope>NUCLEOTIDE SEQUENCE [LARGE SCALE GENOMIC DNA]</scope>
    <source>
        <strain evidence="9">NCAIM B.02333</strain>
    </source>
</reference>
<dbReference type="EMBL" id="JBHRWW010000003">
    <property type="protein sequence ID" value="MFC3687772.1"/>
    <property type="molecule type" value="Genomic_DNA"/>
</dbReference>
<keyword evidence="5 7" id="KW-0472">Membrane</keyword>
<evidence type="ECO:0000256" key="6">
    <source>
        <dbReference type="SAM" id="MobiDB-lite"/>
    </source>
</evidence>
<proteinExistence type="predicted"/>
<sequence length="381" mass="39340">MSGGRGEALVQRGQGLVRSRVFRWVFLAVVVALAVLALAVDGEEFLVGVRRLGVPSLLLALVFTVANVVLSAVAWRSVLADLGSVMSTRATGQVFFVGQLGKYLPGSLWHVVAQVELAADHGISRRRSASATVVHVVIVFTTALLLGVAGFALVPDLLPGGYRWLAVLVLPLLALLYPPVLNRVLDRVLALARRPPLEHSVSHRGALRTTAWAFASWLAIGLQTLVLVERVGDLELSVRLVVLSVTAFALAWCVGFVAFISPAGAGAREAALVLMLSGVLSPGRALLVAVVSRVLMSASDLGLAGIAIVLEKRRTKALARAGGDGPVSGAGAGAGDHDPDPAPGAVDGPGAVPREGQPGDVPPPGPAPEEQPGDGTVRGPA</sequence>
<feature type="transmembrane region" description="Helical" evidence="7">
    <location>
        <begin position="52"/>
        <end position="75"/>
    </location>
</feature>
<protein>
    <submittedName>
        <fullName evidence="8">Lysylphosphatidylglycerol synthase domain-containing protein</fullName>
    </submittedName>
</protein>
<evidence type="ECO:0000256" key="1">
    <source>
        <dbReference type="ARBA" id="ARBA00004651"/>
    </source>
</evidence>
<evidence type="ECO:0000256" key="5">
    <source>
        <dbReference type="ARBA" id="ARBA00023136"/>
    </source>
</evidence>
<keyword evidence="4 7" id="KW-1133">Transmembrane helix</keyword>
<feature type="transmembrane region" description="Helical" evidence="7">
    <location>
        <begin position="271"/>
        <end position="288"/>
    </location>
</feature>
<dbReference type="Proteomes" id="UP001595685">
    <property type="component" value="Unassembled WGS sequence"/>
</dbReference>
<comment type="subcellular location">
    <subcellularLocation>
        <location evidence="1">Cell membrane</location>
        <topology evidence="1">Multi-pass membrane protein</topology>
    </subcellularLocation>
</comment>
<keyword evidence="2" id="KW-1003">Cell membrane</keyword>
<feature type="region of interest" description="Disordered" evidence="6">
    <location>
        <begin position="320"/>
        <end position="381"/>
    </location>
</feature>
<feature type="transmembrane region" description="Helical" evidence="7">
    <location>
        <begin position="133"/>
        <end position="152"/>
    </location>
</feature>
<feature type="compositionally biased region" description="Gly residues" evidence="6">
    <location>
        <begin position="322"/>
        <end position="334"/>
    </location>
</feature>
<evidence type="ECO:0000256" key="2">
    <source>
        <dbReference type="ARBA" id="ARBA00022475"/>
    </source>
</evidence>
<dbReference type="RefSeq" id="WP_340295720.1">
    <property type="nucleotide sequence ID" value="NZ_JBBEOI010000288.1"/>
</dbReference>
<feature type="transmembrane region" description="Helical" evidence="7">
    <location>
        <begin position="206"/>
        <end position="228"/>
    </location>
</feature>
<keyword evidence="3 7" id="KW-0812">Transmembrane</keyword>
<accession>A0ABV7WFM9</accession>
<evidence type="ECO:0000313" key="8">
    <source>
        <dbReference type="EMBL" id="MFC3687772.1"/>
    </source>
</evidence>
<gene>
    <name evidence="8" type="ORF">ACFOLH_05385</name>
</gene>
<evidence type="ECO:0000256" key="4">
    <source>
        <dbReference type="ARBA" id="ARBA00022989"/>
    </source>
</evidence>
<feature type="transmembrane region" description="Helical" evidence="7">
    <location>
        <begin position="240"/>
        <end position="259"/>
    </location>
</feature>
<evidence type="ECO:0000313" key="9">
    <source>
        <dbReference type="Proteomes" id="UP001595685"/>
    </source>
</evidence>
<name>A0ABV7WFM9_9MICO</name>
<evidence type="ECO:0000256" key="3">
    <source>
        <dbReference type="ARBA" id="ARBA00022692"/>
    </source>
</evidence>
<dbReference type="InterPro" id="IPR022791">
    <property type="entry name" value="L-PG_synthase/AglD"/>
</dbReference>
<feature type="transmembrane region" description="Helical" evidence="7">
    <location>
        <begin position="21"/>
        <end position="40"/>
    </location>
</feature>
<feature type="compositionally biased region" description="Low complexity" evidence="6">
    <location>
        <begin position="343"/>
        <end position="359"/>
    </location>
</feature>
<evidence type="ECO:0000256" key="7">
    <source>
        <dbReference type="SAM" id="Phobius"/>
    </source>
</evidence>
<feature type="transmembrane region" description="Helical" evidence="7">
    <location>
        <begin position="164"/>
        <end position="185"/>
    </location>
</feature>
<feature type="compositionally biased region" description="Pro residues" evidence="6">
    <location>
        <begin position="360"/>
        <end position="369"/>
    </location>
</feature>
<organism evidence="8 9">
    <name type="scientific">Aquipuribacter hungaricus</name>
    <dbReference type="NCBI Taxonomy" id="545624"/>
    <lineage>
        <taxon>Bacteria</taxon>
        <taxon>Bacillati</taxon>
        <taxon>Actinomycetota</taxon>
        <taxon>Actinomycetes</taxon>
        <taxon>Micrococcales</taxon>
        <taxon>Intrasporangiaceae</taxon>
        <taxon>Aquipuribacter</taxon>
    </lineage>
</organism>
<keyword evidence="9" id="KW-1185">Reference proteome</keyword>
<comment type="caution">
    <text evidence="8">The sequence shown here is derived from an EMBL/GenBank/DDBJ whole genome shotgun (WGS) entry which is preliminary data.</text>
</comment>